<keyword evidence="3" id="KW-1185">Reference proteome</keyword>
<comment type="caution">
    <text evidence="2">The sequence shown here is derived from an EMBL/GenBank/DDBJ whole genome shotgun (WGS) entry which is preliminary data.</text>
</comment>
<feature type="region of interest" description="Disordered" evidence="1">
    <location>
        <begin position="203"/>
        <end position="226"/>
    </location>
</feature>
<dbReference type="EMBL" id="CAJJDP010000120">
    <property type="protein sequence ID" value="CAD8199838.1"/>
    <property type="molecule type" value="Genomic_DNA"/>
</dbReference>
<evidence type="ECO:0000313" key="2">
    <source>
        <dbReference type="EMBL" id="CAD8199838.1"/>
    </source>
</evidence>
<proteinExistence type="predicted"/>
<feature type="compositionally biased region" description="Polar residues" evidence="1">
    <location>
        <begin position="105"/>
        <end position="120"/>
    </location>
</feature>
<protein>
    <submittedName>
        <fullName evidence="2">Uncharacterized protein</fullName>
    </submittedName>
</protein>
<reference evidence="2" key="1">
    <citation type="submission" date="2021-01" db="EMBL/GenBank/DDBJ databases">
        <authorList>
            <consortium name="Genoscope - CEA"/>
            <person name="William W."/>
        </authorList>
    </citation>
    <scope>NUCLEOTIDE SEQUENCE</scope>
</reference>
<gene>
    <name evidence="2" type="ORF">POCTA_138.1.T1200147</name>
</gene>
<dbReference type="OrthoDB" id="298571at2759"/>
<name>A0A8S1XG48_PAROT</name>
<evidence type="ECO:0000256" key="1">
    <source>
        <dbReference type="SAM" id="MobiDB-lite"/>
    </source>
</evidence>
<dbReference type="OMA" id="CQIASNY"/>
<feature type="region of interest" description="Disordered" evidence="1">
    <location>
        <begin position="104"/>
        <end position="125"/>
    </location>
</feature>
<dbReference type="AlphaFoldDB" id="A0A8S1XG48"/>
<feature type="region of interest" description="Disordered" evidence="1">
    <location>
        <begin position="145"/>
        <end position="168"/>
    </location>
</feature>
<organism evidence="2 3">
    <name type="scientific">Paramecium octaurelia</name>
    <dbReference type="NCBI Taxonomy" id="43137"/>
    <lineage>
        <taxon>Eukaryota</taxon>
        <taxon>Sar</taxon>
        <taxon>Alveolata</taxon>
        <taxon>Ciliophora</taxon>
        <taxon>Intramacronucleata</taxon>
        <taxon>Oligohymenophorea</taxon>
        <taxon>Peniculida</taxon>
        <taxon>Parameciidae</taxon>
        <taxon>Paramecium</taxon>
    </lineage>
</organism>
<dbReference type="Proteomes" id="UP000683925">
    <property type="component" value="Unassembled WGS sequence"/>
</dbReference>
<accession>A0A8S1XG48</accession>
<sequence length="300" mass="34983">MEQNTKSQQEYFKKLRLIQKKMEDVKADQSPTVVKYMMRRKSAEEVQAPLHDVEYNNQPKKKKLLFFKTFQKVTIDPHIKLDEIKEEKWTIMTNNYKSLIEKSRQSLTKQNDGGQSVTSNKEPRKMQFLTRRQSIEFRLREIGTAPSNHSSVSPIKLNTQPNAQQSNDPSYARFKKFYQKIGIPADSPIKLKLQTVMSTPIAPQKKIDKSQHSTNSPNQSPSPLKPKILHIKANNHIQYLKEIREICQIASNYHAQVKQDERNQIQHASQQVGYIQAEFNKFHNMLTSDLETVDFIDENK</sequence>
<feature type="compositionally biased region" description="Polar residues" evidence="1">
    <location>
        <begin position="212"/>
        <end position="222"/>
    </location>
</feature>
<evidence type="ECO:0000313" key="3">
    <source>
        <dbReference type="Proteomes" id="UP000683925"/>
    </source>
</evidence>